<dbReference type="FunFam" id="1.10.10.60:FF:000141">
    <property type="entry name" value="TetR family transcriptional regulator"/>
    <property type="match status" value="1"/>
</dbReference>
<evidence type="ECO:0000256" key="4">
    <source>
        <dbReference type="PROSITE-ProRule" id="PRU00335"/>
    </source>
</evidence>
<sequence length="228" mass="25385">MHEDTVMNVLEVSPAKDRPVRSDKAADKGPSRSDLRRRAIVEAATAVFLENGFAGTTLDKIIERSGGSRRTLYEHFGSKEGLFTAVLCRCCERILDSVDEAAFYSQTPRDALLFIGDAFLRAICDPVNLAIHRAVLSEVTRFPELGDDFYRNGPGKGHVRLADYLRQKTAEGLLNARDPELCSEQFLGMVKADIHMRALFYPDFVLSDEDIKCRVEAAVTTILTVMTP</sequence>
<dbReference type="RefSeq" id="WP_274944467.1">
    <property type="nucleotide sequence ID" value="NZ_JANWOI010000004.1"/>
</dbReference>
<dbReference type="GO" id="GO:0000976">
    <property type="term" value="F:transcription cis-regulatory region binding"/>
    <property type="evidence" value="ECO:0007669"/>
    <property type="project" value="TreeGrafter"/>
</dbReference>
<keyword evidence="2 4" id="KW-0238">DNA-binding</keyword>
<evidence type="ECO:0000256" key="1">
    <source>
        <dbReference type="ARBA" id="ARBA00023015"/>
    </source>
</evidence>
<proteinExistence type="predicted"/>
<keyword evidence="1" id="KW-0805">Transcription regulation</keyword>
<feature type="domain" description="HTH tetR-type" evidence="5">
    <location>
        <begin position="34"/>
        <end position="94"/>
    </location>
</feature>
<evidence type="ECO:0000313" key="6">
    <source>
        <dbReference type="EMBL" id="MDA5194761.1"/>
    </source>
</evidence>
<comment type="caution">
    <text evidence="6">The sequence shown here is derived from an EMBL/GenBank/DDBJ whole genome shotgun (WGS) entry which is preliminary data.</text>
</comment>
<dbReference type="Pfam" id="PF00440">
    <property type="entry name" value="TetR_N"/>
    <property type="match status" value="1"/>
</dbReference>
<evidence type="ECO:0000256" key="2">
    <source>
        <dbReference type="ARBA" id="ARBA00023125"/>
    </source>
</evidence>
<dbReference type="PANTHER" id="PTHR30055">
    <property type="entry name" value="HTH-TYPE TRANSCRIPTIONAL REGULATOR RUTR"/>
    <property type="match status" value="1"/>
</dbReference>
<name>A0A9X3Z845_9PROT</name>
<organism evidence="6 7">
    <name type="scientific">Govanella unica</name>
    <dbReference type="NCBI Taxonomy" id="2975056"/>
    <lineage>
        <taxon>Bacteria</taxon>
        <taxon>Pseudomonadati</taxon>
        <taxon>Pseudomonadota</taxon>
        <taxon>Alphaproteobacteria</taxon>
        <taxon>Emcibacterales</taxon>
        <taxon>Govanellaceae</taxon>
        <taxon>Govanella</taxon>
    </lineage>
</organism>
<dbReference type="SUPFAM" id="SSF48498">
    <property type="entry name" value="Tetracyclin repressor-like, C-terminal domain"/>
    <property type="match status" value="1"/>
</dbReference>
<dbReference type="Gene3D" id="1.10.357.10">
    <property type="entry name" value="Tetracycline Repressor, domain 2"/>
    <property type="match status" value="1"/>
</dbReference>
<dbReference type="InterPro" id="IPR001647">
    <property type="entry name" value="HTH_TetR"/>
</dbReference>
<dbReference type="PROSITE" id="PS50977">
    <property type="entry name" value="HTH_TETR_2"/>
    <property type="match status" value="1"/>
</dbReference>
<dbReference type="EMBL" id="JANWOI010000004">
    <property type="protein sequence ID" value="MDA5194761.1"/>
    <property type="molecule type" value="Genomic_DNA"/>
</dbReference>
<accession>A0A9X3Z845</accession>
<evidence type="ECO:0000256" key="3">
    <source>
        <dbReference type="ARBA" id="ARBA00023163"/>
    </source>
</evidence>
<dbReference type="Proteomes" id="UP001141619">
    <property type="component" value="Unassembled WGS sequence"/>
</dbReference>
<reference evidence="6" key="2">
    <citation type="journal article" date="2023" name="Syst. Appl. Microbiol.">
        <title>Govania unica gen. nov., sp. nov., a rare biosphere bacterium that represents a novel family in the class Alphaproteobacteria.</title>
        <authorList>
            <person name="Vandamme P."/>
            <person name="Peeters C."/>
            <person name="Hettiarachchi A."/>
            <person name="Cnockaert M."/>
            <person name="Carlier A."/>
        </authorList>
    </citation>
    <scope>NUCLEOTIDE SEQUENCE</scope>
    <source>
        <strain evidence="6">LMG 31809</strain>
    </source>
</reference>
<dbReference type="PRINTS" id="PR00455">
    <property type="entry name" value="HTHTETR"/>
</dbReference>
<dbReference type="InterPro" id="IPR050109">
    <property type="entry name" value="HTH-type_TetR-like_transc_reg"/>
</dbReference>
<reference evidence="6" key="1">
    <citation type="submission" date="2022-08" db="EMBL/GenBank/DDBJ databases">
        <authorList>
            <person name="Vandamme P."/>
            <person name="Hettiarachchi A."/>
            <person name="Peeters C."/>
            <person name="Cnockaert M."/>
            <person name="Carlier A."/>
        </authorList>
    </citation>
    <scope>NUCLEOTIDE SEQUENCE</scope>
    <source>
        <strain evidence="6">LMG 31809</strain>
    </source>
</reference>
<dbReference type="InterPro" id="IPR009057">
    <property type="entry name" value="Homeodomain-like_sf"/>
</dbReference>
<evidence type="ECO:0000259" key="5">
    <source>
        <dbReference type="PROSITE" id="PS50977"/>
    </source>
</evidence>
<dbReference type="AlphaFoldDB" id="A0A9X3Z845"/>
<dbReference type="Pfam" id="PF14246">
    <property type="entry name" value="TetR_C_7"/>
    <property type="match status" value="1"/>
</dbReference>
<dbReference type="SUPFAM" id="SSF46689">
    <property type="entry name" value="Homeodomain-like"/>
    <property type="match status" value="1"/>
</dbReference>
<dbReference type="InterPro" id="IPR039536">
    <property type="entry name" value="TetR_C_Proteobacteria"/>
</dbReference>
<keyword evidence="7" id="KW-1185">Reference proteome</keyword>
<dbReference type="PANTHER" id="PTHR30055:SF146">
    <property type="entry name" value="HTH-TYPE TRANSCRIPTIONAL DUAL REGULATOR CECR"/>
    <property type="match status" value="1"/>
</dbReference>
<protein>
    <submittedName>
        <fullName evidence="6">TetR/AcrR family transcriptional regulator</fullName>
    </submittedName>
</protein>
<dbReference type="InterPro" id="IPR036271">
    <property type="entry name" value="Tet_transcr_reg_TetR-rel_C_sf"/>
</dbReference>
<dbReference type="Gene3D" id="1.10.10.60">
    <property type="entry name" value="Homeodomain-like"/>
    <property type="match status" value="1"/>
</dbReference>
<evidence type="ECO:0000313" key="7">
    <source>
        <dbReference type="Proteomes" id="UP001141619"/>
    </source>
</evidence>
<gene>
    <name evidence="6" type="ORF">NYP16_12440</name>
</gene>
<feature type="DNA-binding region" description="H-T-H motif" evidence="4">
    <location>
        <begin position="57"/>
        <end position="76"/>
    </location>
</feature>
<keyword evidence="3" id="KW-0804">Transcription</keyword>
<dbReference type="GO" id="GO:0003700">
    <property type="term" value="F:DNA-binding transcription factor activity"/>
    <property type="evidence" value="ECO:0007669"/>
    <property type="project" value="TreeGrafter"/>
</dbReference>